<dbReference type="EMBL" id="VSRR010001124">
    <property type="protein sequence ID" value="MPC22773.1"/>
    <property type="molecule type" value="Genomic_DNA"/>
</dbReference>
<keyword evidence="2" id="KW-1185">Reference proteome</keyword>
<sequence>MLTLSSTSSLNPHVLWPHSSTQSCCQHPFTHQRSPSLQHSLQVFHLSCHGYVIQSIPIIVLVK</sequence>
<evidence type="ECO:0000313" key="1">
    <source>
        <dbReference type="EMBL" id="MPC22773.1"/>
    </source>
</evidence>
<gene>
    <name evidence="1" type="ORF">E2C01_015799</name>
</gene>
<accession>A0A5B7DP63</accession>
<organism evidence="1 2">
    <name type="scientific">Portunus trituberculatus</name>
    <name type="common">Swimming crab</name>
    <name type="synonym">Neptunus trituberculatus</name>
    <dbReference type="NCBI Taxonomy" id="210409"/>
    <lineage>
        <taxon>Eukaryota</taxon>
        <taxon>Metazoa</taxon>
        <taxon>Ecdysozoa</taxon>
        <taxon>Arthropoda</taxon>
        <taxon>Crustacea</taxon>
        <taxon>Multicrustacea</taxon>
        <taxon>Malacostraca</taxon>
        <taxon>Eumalacostraca</taxon>
        <taxon>Eucarida</taxon>
        <taxon>Decapoda</taxon>
        <taxon>Pleocyemata</taxon>
        <taxon>Brachyura</taxon>
        <taxon>Eubrachyura</taxon>
        <taxon>Portunoidea</taxon>
        <taxon>Portunidae</taxon>
        <taxon>Portuninae</taxon>
        <taxon>Portunus</taxon>
    </lineage>
</organism>
<protein>
    <submittedName>
        <fullName evidence="1">Uncharacterized protein</fullName>
    </submittedName>
</protein>
<evidence type="ECO:0000313" key="2">
    <source>
        <dbReference type="Proteomes" id="UP000324222"/>
    </source>
</evidence>
<proteinExistence type="predicted"/>
<comment type="caution">
    <text evidence="1">The sequence shown here is derived from an EMBL/GenBank/DDBJ whole genome shotgun (WGS) entry which is preliminary data.</text>
</comment>
<dbReference type="Proteomes" id="UP000324222">
    <property type="component" value="Unassembled WGS sequence"/>
</dbReference>
<reference evidence="1 2" key="1">
    <citation type="submission" date="2019-05" db="EMBL/GenBank/DDBJ databases">
        <title>Another draft genome of Portunus trituberculatus and its Hox gene families provides insights of decapod evolution.</title>
        <authorList>
            <person name="Jeong J.-H."/>
            <person name="Song I."/>
            <person name="Kim S."/>
            <person name="Choi T."/>
            <person name="Kim D."/>
            <person name="Ryu S."/>
            <person name="Kim W."/>
        </authorList>
    </citation>
    <scope>NUCLEOTIDE SEQUENCE [LARGE SCALE GENOMIC DNA]</scope>
    <source>
        <tissue evidence="1">Muscle</tissue>
    </source>
</reference>
<name>A0A5B7DP63_PORTR</name>
<dbReference type="AlphaFoldDB" id="A0A5B7DP63"/>